<dbReference type="Proteomes" id="UP000077255">
    <property type="component" value="Chromosome"/>
</dbReference>
<keyword evidence="1" id="KW-0812">Transmembrane</keyword>
<dbReference type="AlphaFoldDB" id="A0A161JJ30"/>
<dbReference type="Pfam" id="PF04403">
    <property type="entry name" value="PqiA"/>
    <property type="match status" value="1"/>
</dbReference>
<dbReference type="InterPro" id="IPR007498">
    <property type="entry name" value="PqiA-like"/>
</dbReference>
<dbReference type="KEGG" id="dtx:ATSB10_17150"/>
<feature type="transmembrane region" description="Helical" evidence="1">
    <location>
        <begin position="63"/>
        <end position="83"/>
    </location>
</feature>
<evidence type="ECO:0000256" key="1">
    <source>
        <dbReference type="SAM" id="Phobius"/>
    </source>
</evidence>
<evidence type="ECO:0008006" key="4">
    <source>
        <dbReference type="Google" id="ProtNLM"/>
    </source>
</evidence>
<dbReference type="PATRIC" id="fig|445710.3.peg.1710"/>
<keyword evidence="1" id="KW-0472">Membrane</keyword>
<name>A0A161JJ30_9GAMM</name>
<keyword evidence="1" id="KW-1133">Transmembrane helix</keyword>
<accession>A0A161JJ30</accession>
<dbReference type="EMBL" id="CP014841">
    <property type="protein sequence ID" value="AND69169.1"/>
    <property type="molecule type" value="Genomic_DNA"/>
</dbReference>
<proteinExistence type="predicted"/>
<keyword evidence="3" id="KW-1185">Reference proteome</keyword>
<organism evidence="2 3">
    <name type="scientific">Dyella thiooxydans</name>
    <dbReference type="NCBI Taxonomy" id="445710"/>
    <lineage>
        <taxon>Bacteria</taxon>
        <taxon>Pseudomonadati</taxon>
        <taxon>Pseudomonadota</taxon>
        <taxon>Gammaproteobacteria</taxon>
        <taxon>Lysobacterales</taxon>
        <taxon>Rhodanobacteraceae</taxon>
        <taxon>Dyella</taxon>
    </lineage>
</organism>
<protein>
    <recommendedName>
        <fullName evidence="4">Paraquat-inducible protein A</fullName>
    </recommendedName>
</protein>
<gene>
    <name evidence="2" type="ORF">ATSB10_17150</name>
</gene>
<dbReference type="STRING" id="445710.ATSB10_17150"/>
<sequence>MTSPGHGTTRMGANTPPTTAGLLICEHCDTVYRRRPLSRGEVACCERCHNILERHARLGPDQLLALTFTAMVVFVQANIWPIVTLELNGRPSSATLWGTIVTMWQQHAEVVAVLAALTLFFFPMAKMLLFGWVFWFARRGERGPGFRSAMIVLHYLGPWTMSEVFVLGAMVAIVKARVYFQVVPDPGIFAYGALMLLITVFGTVDLRQLWDVTRERSR</sequence>
<reference evidence="2 3" key="1">
    <citation type="submission" date="2016-02" db="EMBL/GenBank/DDBJ databases">
        <title>Complete genome sequencing and analysis of ATSB10, Dyella thiooxydans isolated from rhizosphere soil of sunflower (Helianthus annuus L.).</title>
        <authorList>
            <person name="Lee Y."/>
            <person name="Hwangbo K."/>
            <person name="Chung H."/>
            <person name="Yoo J."/>
            <person name="Kim K.Y."/>
            <person name="Sa T.M."/>
            <person name="Um Y."/>
            <person name="Madhaiyan M."/>
        </authorList>
    </citation>
    <scope>NUCLEOTIDE SEQUENCE [LARGE SCALE GENOMIC DNA]</scope>
    <source>
        <strain evidence="2 3">ATSB10</strain>
    </source>
</reference>
<feature type="transmembrane region" description="Helical" evidence="1">
    <location>
        <begin position="149"/>
        <end position="176"/>
    </location>
</feature>
<evidence type="ECO:0000313" key="3">
    <source>
        <dbReference type="Proteomes" id="UP000077255"/>
    </source>
</evidence>
<evidence type="ECO:0000313" key="2">
    <source>
        <dbReference type="EMBL" id="AND69169.1"/>
    </source>
</evidence>
<feature type="transmembrane region" description="Helical" evidence="1">
    <location>
        <begin position="188"/>
        <end position="210"/>
    </location>
</feature>
<feature type="transmembrane region" description="Helical" evidence="1">
    <location>
        <begin position="110"/>
        <end position="137"/>
    </location>
</feature>